<accession>A0AC35UF89</accession>
<sequence length="342" mass="39482">MLRFFKLRSIQIGNGVRVCSTTTQVKLKPEESTGLPFLNKIIKELAKKNVQFILPVHDTIAINKIVEPFDELRKIGVLPEFVLDTCLTDPSFLKLMARDGAKVVKILDVVSQVTAMTFENAIRLFCAYKDDLMAVEVKCIEERIQVYINNGISEGEELRKVVCKCPVILFANDPPKMAVLAESLINFFTRGQVKAILANSPQILLSNFEEIEEKYEYIYFHMRIESEEFRLCKSWVDKSIDDIMKRHKFLLQTGKYVTPDPKRLQLQKENAPLYRILDSNDTIFATQIAGVVPEEWIVYSDLFDKQKASQNKDRAFERVKPSVRKAFERRLKHAPARQDFIL</sequence>
<proteinExistence type="predicted"/>
<dbReference type="Proteomes" id="UP000095286">
    <property type="component" value="Unplaced"/>
</dbReference>
<protein>
    <submittedName>
        <fullName evidence="2">Uncharacterized protein</fullName>
    </submittedName>
</protein>
<dbReference type="WBParaSite" id="RSKR_0001026400.1">
    <property type="protein sequence ID" value="RSKR_0001026400.1"/>
    <property type="gene ID" value="RSKR_0001026400"/>
</dbReference>
<organism evidence="1 2">
    <name type="scientific">Rhabditophanes sp. KR3021</name>
    <dbReference type="NCBI Taxonomy" id="114890"/>
    <lineage>
        <taxon>Eukaryota</taxon>
        <taxon>Metazoa</taxon>
        <taxon>Ecdysozoa</taxon>
        <taxon>Nematoda</taxon>
        <taxon>Chromadorea</taxon>
        <taxon>Rhabditida</taxon>
        <taxon>Tylenchina</taxon>
        <taxon>Panagrolaimomorpha</taxon>
        <taxon>Strongyloidoidea</taxon>
        <taxon>Alloionematidae</taxon>
        <taxon>Rhabditophanes</taxon>
    </lineage>
</organism>
<name>A0AC35UF89_9BILA</name>
<reference evidence="2" key="1">
    <citation type="submission" date="2016-11" db="UniProtKB">
        <authorList>
            <consortium name="WormBaseParasite"/>
        </authorList>
    </citation>
    <scope>IDENTIFICATION</scope>
    <source>
        <strain evidence="2">KR3021</strain>
    </source>
</reference>
<evidence type="ECO:0000313" key="2">
    <source>
        <dbReference type="WBParaSite" id="RSKR_0001026400.1"/>
    </source>
</evidence>
<evidence type="ECO:0000313" key="1">
    <source>
        <dbReference type="Proteomes" id="UP000095286"/>
    </source>
</evidence>